<dbReference type="SUPFAM" id="SSF53448">
    <property type="entry name" value="Nucleotide-diphospho-sugar transferases"/>
    <property type="match status" value="1"/>
</dbReference>
<evidence type="ECO:0000256" key="5">
    <source>
        <dbReference type="ARBA" id="ARBA00022985"/>
    </source>
</evidence>
<name>A0A7W6CC89_9HYPH</name>
<dbReference type="PANTHER" id="PTHR48090">
    <property type="entry name" value="UNDECAPRENYL-PHOSPHATE 4-DEOXY-4-FORMAMIDO-L-ARABINOSE TRANSFERASE-RELATED"/>
    <property type="match status" value="1"/>
</dbReference>
<dbReference type="AlphaFoldDB" id="A0A7W6CC89"/>
<evidence type="ECO:0000256" key="1">
    <source>
        <dbReference type="ARBA" id="ARBA00022475"/>
    </source>
</evidence>
<dbReference type="InterPro" id="IPR050256">
    <property type="entry name" value="Glycosyltransferase_2"/>
</dbReference>
<dbReference type="GO" id="GO:0009103">
    <property type="term" value="P:lipopolysaccharide biosynthetic process"/>
    <property type="evidence" value="ECO:0007669"/>
    <property type="project" value="UniProtKB-KW"/>
</dbReference>
<evidence type="ECO:0000256" key="8">
    <source>
        <dbReference type="SAM" id="Phobius"/>
    </source>
</evidence>
<dbReference type="InterPro" id="IPR001173">
    <property type="entry name" value="Glyco_trans_2-like"/>
</dbReference>
<dbReference type="Pfam" id="PF00535">
    <property type="entry name" value="Glycos_transf_2"/>
    <property type="match status" value="1"/>
</dbReference>
<dbReference type="PANTHER" id="PTHR48090:SF3">
    <property type="entry name" value="UNDECAPRENYL-PHOSPHATE 4-DEOXY-4-FORMAMIDO-L-ARABINOSE TRANSFERASE"/>
    <property type="match status" value="1"/>
</dbReference>
<evidence type="ECO:0000256" key="6">
    <source>
        <dbReference type="ARBA" id="ARBA00022989"/>
    </source>
</evidence>
<proteinExistence type="predicted"/>
<reference evidence="10 11" key="1">
    <citation type="submission" date="2020-08" db="EMBL/GenBank/DDBJ databases">
        <title>Genomic Encyclopedia of Type Strains, Phase IV (KMG-IV): sequencing the most valuable type-strain genomes for metagenomic binning, comparative biology and taxonomic classification.</title>
        <authorList>
            <person name="Goeker M."/>
        </authorList>
    </citation>
    <scope>NUCLEOTIDE SEQUENCE [LARGE SCALE GENOMIC DNA]</scope>
    <source>
        <strain evidence="10 11">DSM 26438</strain>
    </source>
</reference>
<dbReference type="GO" id="GO:0099621">
    <property type="term" value="F:undecaprenyl-phosphate 4-deoxy-4-formamido-L-arabinose transferase activity"/>
    <property type="evidence" value="ECO:0007669"/>
    <property type="project" value="UniProtKB-EC"/>
</dbReference>
<evidence type="ECO:0000256" key="4">
    <source>
        <dbReference type="ARBA" id="ARBA00022692"/>
    </source>
</evidence>
<evidence type="ECO:0000256" key="3">
    <source>
        <dbReference type="ARBA" id="ARBA00022679"/>
    </source>
</evidence>
<evidence type="ECO:0000313" key="11">
    <source>
        <dbReference type="Proteomes" id="UP000565286"/>
    </source>
</evidence>
<keyword evidence="3 10" id="KW-0808">Transferase</keyword>
<dbReference type="GO" id="GO:0005886">
    <property type="term" value="C:plasma membrane"/>
    <property type="evidence" value="ECO:0007669"/>
    <property type="project" value="TreeGrafter"/>
</dbReference>
<keyword evidence="11" id="KW-1185">Reference proteome</keyword>
<dbReference type="RefSeq" id="WP_183893706.1">
    <property type="nucleotide sequence ID" value="NZ_JACIDV010000001.1"/>
</dbReference>
<keyword evidence="7 8" id="KW-0472">Membrane</keyword>
<organism evidence="10 11">
    <name type="scientific">Rhizobium skierniewicense</name>
    <dbReference type="NCBI Taxonomy" id="984260"/>
    <lineage>
        <taxon>Bacteria</taxon>
        <taxon>Pseudomonadati</taxon>
        <taxon>Pseudomonadota</taxon>
        <taxon>Alphaproteobacteria</taxon>
        <taxon>Hyphomicrobiales</taxon>
        <taxon>Rhizobiaceae</taxon>
        <taxon>Rhizobium/Agrobacterium group</taxon>
        <taxon>Rhizobium</taxon>
    </lineage>
</organism>
<evidence type="ECO:0000256" key="2">
    <source>
        <dbReference type="ARBA" id="ARBA00022676"/>
    </source>
</evidence>
<protein>
    <submittedName>
        <fullName evidence="10">Undecaprenyl-phosphate 4-deoxy-4-formamido-L-arabinose transferase</fullName>
        <ecNumber evidence="10">2.4.2.53</ecNumber>
    </submittedName>
</protein>
<keyword evidence="2 10" id="KW-0328">Glycosyltransferase</keyword>
<dbReference type="InterPro" id="IPR029044">
    <property type="entry name" value="Nucleotide-diphossugar_trans"/>
</dbReference>
<keyword evidence="4 8" id="KW-0812">Transmembrane</keyword>
<feature type="transmembrane region" description="Helical" evidence="8">
    <location>
        <begin position="234"/>
        <end position="257"/>
    </location>
</feature>
<keyword evidence="6 8" id="KW-1133">Transmembrane helix</keyword>
<dbReference type="Gene3D" id="3.90.550.10">
    <property type="entry name" value="Spore Coat Polysaccharide Biosynthesis Protein SpsA, Chain A"/>
    <property type="match status" value="1"/>
</dbReference>
<evidence type="ECO:0000313" key="10">
    <source>
        <dbReference type="EMBL" id="MBB3944596.1"/>
    </source>
</evidence>
<accession>A0A7W6CC89</accession>
<evidence type="ECO:0000259" key="9">
    <source>
        <dbReference type="Pfam" id="PF00535"/>
    </source>
</evidence>
<dbReference type="Proteomes" id="UP000565286">
    <property type="component" value="Unassembled WGS sequence"/>
</dbReference>
<feature type="domain" description="Glycosyltransferase 2-like" evidence="9">
    <location>
        <begin position="10"/>
        <end position="142"/>
    </location>
</feature>
<dbReference type="EMBL" id="JACIDV010000001">
    <property type="protein sequence ID" value="MBB3944596.1"/>
    <property type="molecule type" value="Genomic_DNA"/>
</dbReference>
<keyword evidence="5" id="KW-0448">Lipopolysaccharide biosynthesis</keyword>
<comment type="caution">
    <text evidence="10">The sequence shown here is derived from an EMBL/GenBank/DDBJ whole genome shotgun (WGS) entry which is preliminary data.</text>
</comment>
<sequence length="324" mass="35563">MEGEPALKLSVVIPAYGSELTLPELVRQLEVVLSDAPNVLGSYEIILVCDHSPDGTWEVIKQLAATRSKVSGVLLRMNAGQHNALMAGFTRASGAVVVTMDDDLQHSPHDIPRLVEKVDEGYDVVYGRFTNRSHAAWKVIGSKFNNTIAAYLMKKPMDLYLSPFRAFRSVICKDILSYSGPYVYVDGLILTFTRNIASVEVNHFQRFAGDSRYGLKKSISLWLKMATSFSLVPLRLTSLLGIIVSGFGFLCAFLLIVQKLTIDVMPVGWASLIVAVLVIGGVQLLALGVIGEYLGRVLLTINSRPQYVIGETTDALARTQDQKL</sequence>
<evidence type="ECO:0000256" key="7">
    <source>
        <dbReference type="ARBA" id="ARBA00023136"/>
    </source>
</evidence>
<dbReference type="EC" id="2.4.2.53" evidence="10"/>
<gene>
    <name evidence="10" type="ORF">GGQ73_000519</name>
</gene>
<dbReference type="CDD" id="cd04187">
    <property type="entry name" value="DPM1_like_bac"/>
    <property type="match status" value="1"/>
</dbReference>
<feature type="transmembrane region" description="Helical" evidence="8">
    <location>
        <begin position="269"/>
        <end position="294"/>
    </location>
</feature>
<keyword evidence="1" id="KW-1003">Cell membrane</keyword>